<dbReference type="AlphaFoldDB" id="A0A316GJE2"/>
<comment type="caution">
    <text evidence="3">The sequence shown here is derived from an EMBL/GenBank/DDBJ whole genome shotgun (WGS) entry which is preliminary data.</text>
</comment>
<dbReference type="InterPro" id="IPR003759">
    <property type="entry name" value="Cbl-bd_cap"/>
</dbReference>
<evidence type="ECO:0000259" key="2">
    <source>
        <dbReference type="PROSITE" id="PS51332"/>
    </source>
</evidence>
<reference evidence="3 4" key="1">
    <citation type="submission" date="2018-05" db="EMBL/GenBank/DDBJ databases">
        <title>Genomic Encyclopedia of Type Strains, Phase IV (KMG-IV): sequencing the most valuable type-strain genomes for metagenomic binning, comparative biology and taxonomic classification.</title>
        <authorList>
            <person name="Goeker M."/>
        </authorList>
    </citation>
    <scope>NUCLEOTIDE SEQUENCE [LARGE SCALE GENOMIC DNA]</scope>
    <source>
        <strain evidence="3 4">DSM 16097</strain>
    </source>
</reference>
<dbReference type="Gene3D" id="3.40.50.280">
    <property type="entry name" value="Cobalamin-binding domain"/>
    <property type="match status" value="1"/>
</dbReference>
<dbReference type="Pfam" id="PF02607">
    <property type="entry name" value="B12-binding_2"/>
    <property type="match status" value="1"/>
</dbReference>
<protein>
    <submittedName>
        <fullName evidence="3">Methanogenic corrinoid protein MtbC1</fullName>
    </submittedName>
</protein>
<dbReference type="InterPro" id="IPR006158">
    <property type="entry name" value="Cobalamin-bd"/>
</dbReference>
<feature type="domain" description="B12-binding" evidence="2">
    <location>
        <begin position="151"/>
        <end position="267"/>
    </location>
</feature>
<organism evidence="3 4">
    <name type="scientific">Roseicyclus mahoneyensis</name>
    <dbReference type="NCBI Taxonomy" id="164332"/>
    <lineage>
        <taxon>Bacteria</taxon>
        <taxon>Pseudomonadati</taxon>
        <taxon>Pseudomonadota</taxon>
        <taxon>Alphaproteobacteria</taxon>
        <taxon>Rhodobacterales</taxon>
        <taxon>Roseobacteraceae</taxon>
        <taxon>Roseicyclus</taxon>
    </lineage>
</organism>
<dbReference type="Proteomes" id="UP000245708">
    <property type="component" value="Unassembled WGS sequence"/>
</dbReference>
<keyword evidence="4" id="KW-1185">Reference proteome</keyword>
<dbReference type="InterPro" id="IPR036594">
    <property type="entry name" value="Meth_synthase_dom"/>
</dbReference>
<dbReference type="CDD" id="cd02065">
    <property type="entry name" value="B12-binding_like"/>
    <property type="match status" value="1"/>
</dbReference>
<dbReference type="Pfam" id="PF02310">
    <property type="entry name" value="B12-binding"/>
    <property type="match status" value="1"/>
</dbReference>
<evidence type="ECO:0000313" key="3">
    <source>
        <dbReference type="EMBL" id="PWK61022.1"/>
    </source>
</evidence>
<gene>
    <name evidence="3" type="ORF">C7455_103222</name>
</gene>
<dbReference type="GO" id="GO:0031419">
    <property type="term" value="F:cobalamin binding"/>
    <property type="evidence" value="ECO:0007669"/>
    <property type="project" value="InterPro"/>
</dbReference>
<proteinExistence type="predicted"/>
<dbReference type="InterPro" id="IPR036724">
    <property type="entry name" value="Cobalamin-bd_sf"/>
</dbReference>
<dbReference type="SUPFAM" id="SSF52242">
    <property type="entry name" value="Cobalamin (vitamin B12)-binding domain"/>
    <property type="match status" value="1"/>
</dbReference>
<dbReference type="PROSITE" id="PS51332">
    <property type="entry name" value="B12_BINDING"/>
    <property type="match status" value="1"/>
</dbReference>
<dbReference type="RefSeq" id="WP_170119031.1">
    <property type="nucleotide sequence ID" value="NZ_QGGW01000003.1"/>
</dbReference>
<feature type="compositionally biased region" description="Basic and acidic residues" evidence="1">
    <location>
        <begin position="1"/>
        <end position="10"/>
    </location>
</feature>
<feature type="region of interest" description="Disordered" evidence="1">
    <location>
        <begin position="1"/>
        <end position="32"/>
    </location>
</feature>
<accession>A0A316GJE2</accession>
<evidence type="ECO:0000256" key="1">
    <source>
        <dbReference type="SAM" id="MobiDB-lite"/>
    </source>
</evidence>
<dbReference type="GO" id="GO:0046872">
    <property type="term" value="F:metal ion binding"/>
    <property type="evidence" value="ECO:0007669"/>
    <property type="project" value="InterPro"/>
</dbReference>
<dbReference type="EMBL" id="QGGW01000003">
    <property type="protein sequence ID" value="PWK61022.1"/>
    <property type="molecule type" value="Genomic_DNA"/>
</dbReference>
<evidence type="ECO:0000313" key="4">
    <source>
        <dbReference type="Proteomes" id="UP000245708"/>
    </source>
</evidence>
<dbReference type="Gene3D" id="1.10.1240.10">
    <property type="entry name" value="Methionine synthase domain"/>
    <property type="match status" value="1"/>
</dbReference>
<name>A0A316GJE2_9RHOB</name>
<sequence>MRQSKDDEARAQAGRDTADSATDAGSEAGGVNPGSVEWLARAAIARLAREAAERAGASAPPLPDSVVASFCDHLVAGDYAAAEAVVRRLTTHSQDYAKIADGLLSRAARRLGEGWEADKLSFADVSVAIAQIFRLNQAFRQRNVPFVRGPERLGIFATIPGQPHNLGLVLAAEAFRGEGWQIDLRLDTPARDIIDIVRRQRPGLIGLTISREDRRHQMAHLILSLRALPLPIRIMLGGRGALGLARILPRGHVDRVVTDITSALREA</sequence>